<dbReference type="PANTHER" id="PTHR22761">
    <property type="entry name" value="CHARGED MULTIVESICULAR BODY PROTEIN"/>
    <property type="match status" value="1"/>
</dbReference>
<dbReference type="GO" id="GO:0000815">
    <property type="term" value="C:ESCRT III complex"/>
    <property type="evidence" value="ECO:0007669"/>
    <property type="project" value="TreeGrafter"/>
</dbReference>
<evidence type="ECO:0000313" key="3">
    <source>
        <dbReference type="EMBL" id="EPQ58042.1"/>
    </source>
</evidence>
<keyword evidence="1" id="KW-0175">Coiled coil</keyword>
<accession>S7QF90</accession>
<proteinExistence type="predicted"/>
<dbReference type="GeneID" id="19308244"/>
<dbReference type="GO" id="GO:0005771">
    <property type="term" value="C:multivesicular body"/>
    <property type="evidence" value="ECO:0007669"/>
    <property type="project" value="TreeGrafter"/>
</dbReference>
<dbReference type="eggNOG" id="KOG2911">
    <property type="taxonomic scope" value="Eukaryota"/>
</dbReference>
<dbReference type="PANTHER" id="PTHR22761:SF96">
    <property type="entry name" value="BCDNA.GH08385"/>
    <property type="match status" value="1"/>
</dbReference>
<protein>
    <recommendedName>
        <fullName evidence="5">Snf7-domain-containing protein</fullName>
    </recommendedName>
</protein>
<dbReference type="Pfam" id="PF25880">
    <property type="entry name" value="WHD_CHMP7_1st"/>
    <property type="match status" value="1"/>
</dbReference>
<dbReference type="HOGENOM" id="CLU_021165_1_0_1"/>
<name>S7QF90_GLOTA</name>
<feature type="coiled-coil region" evidence="1">
    <location>
        <begin position="266"/>
        <end position="300"/>
    </location>
</feature>
<dbReference type="Proteomes" id="UP000030669">
    <property type="component" value="Unassembled WGS sequence"/>
</dbReference>
<dbReference type="OMA" id="NEQMATT"/>
<dbReference type="OrthoDB" id="10250120at2759"/>
<evidence type="ECO:0000256" key="1">
    <source>
        <dbReference type="SAM" id="Coils"/>
    </source>
</evidence>
<dbReference type="STRING" id="670483.S7QF90"/>
<evidence type="ECO:0000256" key="2">
    <source>
        <dbReference type="SAM" id="MobiDB-lite"/>
    </source>
</evidence>
<dbReference type="GO" id="GO:0009898">
    <property type="term" value="C:cytoplasmic side of plasma membrane"/>
    <property type="evidence" value="ECO:0007669"/>
    <property type="project" value="TreeGrafter"/>
</dbReference>
<dbReference type="GO" id="GO:0006900">
    <property type="term" value="P:vesicle budding from membrane"/>
    <property type="evidence" value="ECO:0007669"/>
    <property type="project" value="TreeGrafter"/>
</dbReference>
<feature type="compositionally biased region" description="Polar residues" evidence="2">
    <location>
        <begin position="446"/>
        <end position="461"/>
    </location>
</feature>
<evidence type="ECO:0008006" key="5">
    <source>
        <dbReference type="Google" id="ProtNLM"/>
    </source>
</evidence>
<sequence>MSRSATPLKFAQLSSLLTYTSSSTSRLQALYSDFTRQKQSNPTSYQSNIDWWRRTLEAVVSKGWQHEASQDRLILHASPSLAEVFRYEGVGKPLSLSTVITELCDSKAYIPLQYFLTASQSIYDPGSLPLRIASYVLGRPLWWALQQVGIVDGEQGGSESDSQRWRKVKGDYVVVSLVEKVADAVIERQRDSQGISLADMLYSPESFKAKFANVLPDMPLSDPDVKVLLKYLERDKRVLAADKEVIKFVDATSVEGREISAVDHGVLELKSAVDNLQAQVDGLQRKIDERTRNISDALRQKRKEIAVVHLRSRKQLEELLSKRLGSLTTLQSTLITVEAAMGDVEIMRSFETSTTTLQAILSHPSLQREKIHETMDAMAAATADAREVDDAIRLGADMAQADMGIDEDQLEKELEQMARDAQSEQGDAEDRRRVEQSHAEAEEVQQRISAAPSTPTLQPGQVSPEPQLDRRQMAARFAALSKHHGEPRESTAGSTVEQRVREPA</sequence>
<evidence type="ECO:0000313" key="4">
    <source>
        <dbReference type="Proteomes" id="UP000030669"/>
    </source>
</evidence>
<feature type="compositionally biased region" description="Basic and acidic residues" evidence="2">
    <location>
        <begin position="416"/>
        <end position="445"/>
    </location>
</feature>
<dbReference type="InterPro" id="IPR005024">
    <property type="entry name" value="Snf7_fam"/>
</dbReference>
<dbReference type="GO" id="GO:0032511">
    <property type="term" value="P:late endosome to vacuole transport via multivesicular body sorting pathway"/>
    <property type="evidence" value="ECO:0007669"/>
    <property type="project" value="TreeGrafter"/>
</dbReference>
<organism evidence="3 4">
    <name type="scientific">Gloeophyllum trabeum (strain ATCC 11539 / FP-39264 / Madison 617)</name>
    <name type="common">Brown rot fungus</name>
    <dbReference type="NCBI Taxonomy" id="670483"/>
    <lineage>
        <taxon>Eukaryota</taxon>
        <taxon>Fungi</taxon>
        <taxon>Dikarya</taxon>
        <taxon>Basidiomycota</taxon>
        <taxon>Agaricomycotina</taxon>
        <taxon>Agaricomycetes</taxon>
        <taxon>Gloeophyllales</taxon>
        <taxon>Gloeophyllaceae</taxon>
        <taxon>Gloeophyllum</taxon>
    </lineage>
</organism>
<dbReference type="Pfam" id="PF03357">
    <property type="entry name" value="Snf7"/>
    <property type="match status" value="1"/>
</dbReference>
<dbReference type="EMBL" id="KB469298">
    <property type="protein sequence ID" value="EPQ58042.1"/>
    <property type="molecule type" value="Genomic_DNA"/>
</dbReference>
<reference evidence="3 4" key="1">
    <citation type="journal article" date="2012" name="Science">
        <title>The Paleozoic origin of enzymatic lignin decomposition reconstructed from 31 fungal genomes.</title>
        <authorList>
            <person name="Floudas D."/>
            <person name="Binder M."/>
            <person name="Riley R."/>
            <person name="Barry K."/>
            <person name="Blanchette R.A."/>
            <person name="Henrissat B."/>
            <person name="Martinez A.T."/>
            <person name="Otillar R."/>
            <person name="Spatafora J.W."/>
            <person name="Yadav J.S."/>
            <person name="Aerts A."/>
            <person name="Benoit I."/>
            <person name="Boyd A."/>
            <person name="Carlson A."/>
            <person name="Copeland A."/>
            <person name="Coutinho P.M."/>
            <person name="de Vries R.P."/>
            <person name="Ferreira P."/>
            <person name="Findley K."/>
            <person name="Foster B."/>
            <person name="Gaskell J."/>
            <person name="Glotzer D."/>
            <person name="Gorecki P."/>
            <person name="Heitman J."/>
            <person name="Hesse C."/>
            <person name="Hori C."/>
            <person name="Igarashi K."/>
            <person name="Jurgens J.A."/>
            <person name="Kallen N."/>
            <person name="Kersten P."/>
            <person name="Kohler A."/>
            <person name="Kuees U."/>
            <person name="Kumar T.K.A."/>
            <person name="Kuo A."/>
            <person name="LaButti K."/>
            <person name="Larrondo L.F."/>
            <person name="Lindquist E."/>
            <person name="Ling A."/>
            <person name="Lombard V."/>
            <person name="Lucas S."/>
            <person name="Lundell T."/>
            <person name="Martin R."/>
            <person name="McLaughlin D.J."/>
            <person name="Morgenstern I."/>
            <person name="Morin E."/>
            <person name="Murat C."/>
            <person name="Nagy L.G."/>
            <person name="Nolan M."/>
            <person name="Ohm R.A."/>
            <person name="Patyshakuliyeva A."/>
            <person name="Rokas A."/>
            <person name="Ruiz-Duenas F.J."/>
            <person name="Sabat G."/>
            <person name="Salamov A."/>
            <person name="Samejima M."/>
            <person name="Schmutz J."/>
            <person name="Slot J.C."/>
            <person name="St John F."/>
            <person name="Stenlid J."/>
            <person name="Sun H."/>
            <person name="Sun S."/>
            <person name="Syed K."/>
            <person name="Tsang A."/>
            <person name="Wiebenga A."/>
            <person name="Young D."/>
            <person name="Pisabarro A."/>
            <person name="Eastwood D.C."/>
            <person name="Martin F."/>
            <person name="Cullen D."/>
            <person name="Grigoriev I.V."/>
            <person name="Hibbett D.S."/>
        </authorList>
    </citation>
    <scope>NUCLEOTIDE SEQUENCE [LARGE SCALE GENOMIC DNA]</scope>
    <source>
        <strain evidence="3 4">ATCC 11539</strain>
    </source>
</reference>
<keyword evidence="4" id="KW-1185">Reference proteome</keyword>
<dbReference type="RefSeq" id="XP_007863328.1">
    <property type="nucleotide sequence ID" value="XM_007865137.1"/>
</dbReference>
<dbReference type="AlphaFoldDB" id="S7QF90"/>
<dbReference type="KEGG" id="gtr:GLOTRDRAFT_72055"/>
<gene>
    <name evidence="3" type="ORF">GLOTRDRAFT_72055</name>
</gene>
<feature type="region of interest" description="Disordered" evidence="2">
    <location>
        <begin position="416"/>
        <end position="504"/>
    </location>
</feature>